<keyword evidence="2" id="KW-1185">Reference proteome</keyword>
<dbReference type="AlphaFoldDB" id="A0AAW2DJ30"/>
<gene>
    <name evidence="1" type="ORF">SO802_005773</name>
</gene>
<protein>
    <recommendedName>
        <fullName evidence="3">Homing endonuclease LAGLIDADG domain-containing protein</fullName>
    </recommendedName>
</protein>
<dbReference type="Proteomes" id="UP001459277">
    <property type="component" value="Unassembled WGS sequence"/>
</dbReference>
<evidence type="ECO:0008006" key="3">
    <source>
        <dbReference type="Google" id="ProtNLM"/>
    </source>
</evidence>
<reference evidence="1 2" key="1">
    <citation type="submission" date="2024-01" db="EMBL/GenBank/DDBJ databases">
        <title>A telomere-to-telomere, gap-free genome of sweet tea (Lithocarpus litseifolius).</title>
        <authorList>
            <person name="Zhou J."/>
        </authorList>
    </citation>
    <scope>NUCLEOTIDE SEQUENCE [LARGE SCALE GENOMIC DNA]</scope>
    <source>
        <strain evidence="1">Zhou-2022a</strain>
        <tissue evidence="1">Leaf</tissue>
    </source>
</reference>
<proteinExistence type="predicted"/>
<evidence type="ECO:0000313" key="2">
    <source>
        <dbReference type="Proteomes" id="UP001459277"/>
    </source>
</evidence>
<accession>A0AAW2DJ30</accession>
<evidence type="ECO:0000313" key="1">
    <source>
        <dbReference type="EMBL" id="KAL0010665.1"/>
    </source>
</evidence>
<sequence length="134" mass="15352">MGGVRSFLIESKFIQLVVEEGGCYFLLRIVERSKYFLRSVFMGKNASQWLMNHIEHIVVGASSKQFFTFREGDIAFTLQRSSNSFGQFLLLTELKVGGSRRSVIIPEGKGKNGWRVFGLELRKMLNPSQYSKFD</sequence>
<dbReference type="EMBL" id="JAZDWU010000002">
    <property type="protein sequence ID" value="KAL0010665.1"/>
    <property type="molecule type" value="Genomic_DNA"/>
</dbReference>
<organism evidence="1 2">
    <name type="scientific">Lithocarpus litseifolius</name>
    <dbReference type="NCBI Taxonomy" id="425828"/>
    <lineage>
        <taxon>Eukaryota</taxon>
        <taxon>Viridiplantae</taxon>
        <taxon>Streptophyta</taxon>
        <taxon>Embryophyta</taxon>
        <taxon>Tracheophyta</taxon>
        <taxon>Spermatophyta</taxon>
        <taxon>Magnoliopsida</taxon>
        <taxon>eudicotyledons</taxon>
        <taxon>Gunneridae</taxon>
        <taxon>Pentapetalae</taxon>
        <taxon>rosids</taxon>
        <taxon>fabids</taxon>
        <taxon>Fagales</taxon>
        <taxon>Fagaceae</taxon>
        <taxon>Lithocarpus</taxon>
    </lineage>
</organism>
<comment type="caution">
    <text evidence="1">The sequence shown here is derived from an EMBL/GenBank/DDBJ whole genome shotgun (WGS) entry which is preliminary data.</text>
</comment>
<name>A0AAW2DJ30_9ROSI</name>